<proteinExistence type="predicted"/>
<feature type="region of interest" description="Disordered" evidence="1">
    <location>
        <begin position="19"/>
        <end position="49"/>
    </location>
</feature>
<dbReference type="RefSeq" id="WP_244688307.1">
    <property type="nucleotide sequence ID" value="NZ_CP095043.1"/>
</dbReference>
<evidence type="ECO:0000313" key="2">
    <source>
        <dbReference type="EMBL" id="UOQ61661.1"/>
    </source>
</evidence>
<feature type="region of interest" description="Disordered" evidence="1">
    <location>
        <begin position="145"/>
        <end position="165"/>
    </location>
</feature>
<dbReference type="Proteomes" id="UP000831775">
    <property type="component" value="Chromosome"/>
</dbReference>
<gene>
    <name evidence="2" type="ORF">MUN76_06805</name>
</gene>
<evidence type="ECO:0000313" key="3">
    <source>
        <dbReference type="Proteomes" id="UP000831775"/>
    </source>
</evidence>
<reference evidence="2 3" key="1">
    <citation type="submission" date="2022-04" db="EMBL/GenBank/DDBJ databases">
        <title>Leucobacter sp. isolated from rhizosphere of onion.</title>
        <authorList>
            <person name="Won M."/>
            <person name="Lee C.-M."/>
            <person name="Woen H.-Y."/>
            <person name="Kwon S.-W."/>
        </authorList>
    </citation>
    <scope>NUCLEOTIDE SEQUENCE [LARGE SCALE GENOMIC DNA]</scope>
    <source>
        <strain evidence="2 3">H25R-14</strain>
    </source>
</reference>
<accession>A0ABY4FZD4</accession>
<feature type="compositionally biased region" description="Basic and acidic residues" evidence="1">
    <location>
        <begin position="145"/>
        <end position="155"/>
    </location>
</feature>
<name>A0ABY4FZD4_9MICO</name>
<evidence type="ECO:0000256" key="1">
    <source>
        <dbReference type="SAM" id="MobiDB-lite"/>
    </source>
</evidence>
<sequence length="207" mass="22014">MASLPARLAPVPTVLATSARAPSMVAKSAPAESLTAEAQPADSQPDTSPAVRAVPRRHLHAVPPPGPARISTVPRPAAPVPLAPVPAPLPAAALDIPPPDLSVVRLLAVYSYEILDGSRAVGQLGGWITREVAEHLTARRAARTERRTLTRDTRRSVPVPGPVHLSRPSPLVTEVTIILTTPARSTAVAMRLEYLRQRWRATTLTVL</sequence>
<protein>
    <submittedName>
        <fullName evidence="2">Rv3235 family protein</fullName>
    </submittedName>
</protein>
<keyword evidence="3" id="KW-1185">Reference proteome</keyword>
<dbReference type="Pfam" id="PF20060">
    <property type="entry name" value="DUF6459"/>
    <property type="match status" value="1"/>
</dbReference>
<dbReference type="EMBL" id="CP095043">
    <property type="protein sequence ID" value="UOQ61661.1"/>
    <property type="molecule type" value="Genomic_DNA"/>
</dbReference>
<dbReference type="InterPro" id="IPR045596">
    <property type="entry name" value="DUF6459"/>
</dbReference>
<organism evidence="2 3">
    <name type="scientific">Leucobacter rhizosphaerae</name>
    <dbReference type="NCBI Taxonomy" id="2932245"/>
    <lineage>
        <taxon>Bacteria</taxon>
        <taxon>Bacillati</taxon>
        <taxon>Actinomycetota</taxon>
        <taxon>Actinomycetes</taxon>
        <taxon>Micrococcales</taxon>
        <taxon>Microbacteriaceae</taxon>
        <taxon>Leucobacter</taxon>
    </lineage>
</organism>